<sequence>MDYIHHEKKKGGSIKAIAWLYCLIFAALIFELYFNLFVPNPDLNLQVYGYYSAIGVFIVTLPWSFKWLVDCVSHRAPVYRVLSIILFSVVIIFCLRSFFVFTLPSIYTSAFGTPHYEVHNVVYSDSYSELECDYRVSSKFLKNTILSQACISESLFEIKDPELLFYGNKSIFGFKILKIVPNEEVKLRLNATNKALKRN</sequence>
<evidence type="ECO:0000256" key="1">
    <source>
        <dbReference type="SAM" id="Phobius"/>
    </source>
</evidence>
<organism evidence="2 3">
    <name type="scientific">Psychromonas marina</name>
    <dbReference type="NCBI Taxonomy" id="88364"/>
    <lineage>
        <taxon>Bacteria</taxon>
        <taxon>Pseudomonadati</taxon>
        <taxon>Pseudomonadota</taxon>
        <taxon>Gammaproteobacteria</taxon>
        <taxon>Alteromonadales</taxon>
        <taxon>Psychromonadaceae</taxon>
        <taxon>Psychromonas</taxon>
    </lineage>
</organism>
<protein>
    <submittedName>
        <fullName evidence="2">Uncharacterized protein</fullName>
    </submittedName>
</protein>
<feature type="transmembrane region" description="Helical" evidence="1">
    <location>
        <begin position="48"/>
        <end position="69"/>
    </location>
</feature>
<dbReference type="RefSeq" id="WP_284204393.1">
    <property type="nucleotide sequence ID" value="NZ_BSPQ01000012.1"/>
</dbReference>
<keyword evidence="1" id="KW-1133">Transmembrane helix</keyword>
<dbReference type="Proteomes" id="UP001157353">
    <property type="component" value="Unassembled WGS sequence"/>
</dbReference>
<proteinExistence type="predicted"/>
<keyword evidence="1" id="KW-0812">Transmembrane</keyword>
<comment type="caution">
    <text evidence="2">The sequence shown here is derived from an EMBL/GenBank/DDBJ whole genome shotgun (WGS) entry which is preliminary data.</text>
</comment>
<name>A0ABQ6E226_9GAMM</name>
<gene>
    <name evidence="2" type="ORF">GCM10007916_23370</name>
</gene>
<keyword evidence="1" id="KW-0472">Membrane</keyword>
<feature type="transmembrane region" description="Helical" evidence="1">
    <location>
        <begin position="81"/>
        <end position="101"/>
    </location>
</feature>
<reference evidence="3" key="1">
    <citation type="journal article" date="2019" name="Int. J. Syst. Evol. Microbiol.">
        <title>The Global Catalogue of Microorganisms (GCM) 10K type strain sequencing project: providing services to taxonomists for standard genome sequencing and annotation.</title>
        <authorList>
            <consortium name="The Broad Institute Genomics Platform"/>
            <consortium name="The Broad Institute Genome Sequencing Center for Infectious Disease"/>
            <person name="Wu L."/>
            <person name="Ma J."/>
        </authorList>
    </citation>
    <scope>NUCLEOTIDE SEQUENCE [LARGE SCALE GENOMIC DNA]</scope>
    <source>
        <strain evidence="3">NBRC 103166</strain>
    </source>
</reference>
<evidence type="ECO:0000313" key="2">
    <source>
        <dbReference type="EMBL" id="GLS91268.1"/>
    </source>
</evidence>
<keyword evidence="3" id="KW-1185">Reference proteome</keyword>
<evidence type="ECO:0000313" key="3">
    <source>
        <dbReference type="Proteomes" id="UP001157353"/>
    </source>
</evidence>
<accession>A0ABQ6E226</accession>
<feature type="transmembrane region" description="Helical" evidence="1">
    <location>
        <begin position="16"/>
        <end position="36"/>
    </location>
</feature>
<dbReference type="EMBL" id="BSPQ01000012">
    <property type="protein sequence ID" value="GLS91268.1"/>
    <property type="molecule type" value="Genomic_DNA"/>
</dbReference>